<evidence type="ECO:0000313" key="2">
    <source>
        <dbReference type="Proteomes" id="UP000215374"/>
    </source>
</evidence>
<reference evidence="1 2" key="1">
    <citation type="submission" date="2017-06" db="EMBL/GenBank/DDBJ databases">
        <authorList>
            <consortium name="Pathogen Informatics"/>
        </authorList>
    </citation>
    <scope>NUCLEOTIDE SEQUENCE [LARGE SCALE GENOMIC DNA]</scope>
    <source>
        <strain evidence="1 2">NCTC13015</strain>
    </source>
</reference>
<dbReference type="InterPro" id="IPR042184">
    <property type="entry name" value="YqeY/Aim41_N"/>
</dbReference>
<name>A0A239Y821_9CORY</name>
<dbReference type="Pfam" id="PF09424">
    <property type="entry name" value="YqeY"/>
    <property type="match status" value="1"/>
</dbReference>
<sequence length="158" mass="17343">MFRVSFEDMSALKEQIRADLKEAMKAKEKERTGTIRMLLAAIQTAETEGAKHEVTDEDIQKIIAREVKKRRESAEIYSQNGREDLAESELAEAEILASYQPKQLDDAELDALVEAAVEATGATSMAQMGQVMKEATAKAAGRVDGKRLSGAVKARLSQ</sequence>
<dbReference type="PANTHER" id="PTHR28055:SF1">
    <property type="entry name" value="ALTERED INHERITANCE OF MITOCHONDRIA PROTEIN 41, MITOCHONDRIAL"/>
    <property type="match status" value="1"/>
</dbReference>
<dbReference type="SUPFAM" id="SSF89095">
    <property type="entry name" value="GatB/YqeY motif"/>
    <property type="match status" value="1"/>
</dbReference>
<dbReference type="EMBL" id="LT906467">
    <property type="protein sequence ID" value="SNV55401.1"/>
    <property type="molecule type" value="Genomic_DNA"/>
</dbReference>
<evidence type="ECO:0000313" key="1">
    <source>
        <dbReference type="EMBL" id="SNV55401.1"/>
    </source>
</evidence>
<accession>A0A239Y821</accession>
<dbReference type="InterPro" id="IPR019004">
    <property type="entry name" value="YqeY/Aim41"/>
</dbReference>
<protein>
    <submittedName>
        <fullName evidence="1">Uncharacterized conserved protein</fullName>
    </submittedName>
</protein>
<organism evidence="1 2">
    <name type="scientific">Corynebacterium imitans</name>
    <dbReference type="NCBI Taxonomy" id="156978"/>
    <lineage>
        <taxon>Bacteria</taxon>
        <taxon>Bacillati</taxon>
        <taxon>Actinomycetota</taxon>
        <taxon>Actinomycetes</taxon>
        <taxon>Mycobacteriales</taxon>
        <taxon>Corynebacteriaceae</taxon>
        <taxon>Corynebacterium</taxon>
    </lineage>
</organism>
<dbReference type="GO" id="GO:0016884">
    <property type="term" value="F:carbon-nitrogen ligase activity, with glutamine as amido-N-donor"/>
    <property type="evidence" value="ECO:0007669"/>
    <property type="project" value="InterPro"/>
</dbReference>
<proteinExistence type="predicted"/>
<dbReference type="PANTHER" id="PTHR28055">
    <property type="entry name" value="ALTERED INHERITANCE OF MITOCHONDRIA PROTEIN 41, MITOCHONDRIAL"/>
    <property type="match status" value="1"/>
</dbReference>
<dbReference type="Proteomes" id="UP000215374">
    <property type="component" value="Chromosome 1"/>
</dbReference>
<dbReference type="AlphaFoldDB" id="A0A239Y821"/>
<dbReference type="InterPro" id="IPR003789">
    <property type="entry name" value="Asn/Gln_tRNA_amidoTrase-B-like"/>
</dbReference>
<gene>
    <name evidence="1" type="primary">yqeY</name>
    <name evidence="1" type="ORF">SAMEA4535761_00247</name>
</gene>
<dbReference type="InterPro" id="IPR023168">
    <property type="entry name" value="GatB_Yqey_C_2"/>
</dbReference>
<dbReference type="Gene3D" id="1.10.1510.10">
    <property type="entry name" value="Uncharacterised protein YqeY/AIM41 PF09424, N-terminal domain"/>
    <property type="match status" value="1"/>
</dbReference>
<dbReference type="Gene3D" id="1.10.10.410">
    <property type="match status" value="1"/>
</dbReference>